<dbReference type="SUPFAM" id="SSF51430">
    <property type="entry name" value="NAD(P)-linked oxidoreductase"/>
    <property type="match status" value="1"/>
</dbReference>
<dbReference type="Proteomes" id="UP001165586">
    <property type="component" value="Unassembled WGS sequence"/>
</dbReference>
<dbReference type="Gene3D" id="3.20.20.100">
    <property type="entry name" value="NADP-dependent oxidoreductase domain"/>
    <property type="match status" value="1"/>
</dbReference>
<keyword evidence="3" id="KW-1185">Reference proteome</keyword>
<reference evidence="2" key="1">
    <citation type="submission" date="2022-08" db="EMBL/GenBank/DDBJ databases">
        <authorList>
            <person name="Deng Y."/>
            <person name="Han X.-F."/>
            <person name="Zhang Y.-Q."/>
        </authorList>
    </citation>
    <scope>NUCLEOTIDE SEQUENCE</scope>
    <source>
        <strain evidence="2">CPCC 203386</strain>
    </source>
</reference>
<evidence type="ECO:0000313" key="2">
    <source>
        <dbReference type="EMBL" id="MCS5735176.1"/>
    </source>
</evidence>
<dbReference type="PANTHER" id="PTHR42686:SF1">
    <property type="entry name" value="GH17980P-RELATED"/>
    <property type="match status" value="1"/>
</dbReference>
<gene>
    <name evidence="2" type="ORF">N1032_15625</name>
</gene>
<name>A0ABT2H5H9_9MICO</name>
<sequence length="310" mass="32960">MQLTTIGATGLEVSSVSFGTAPLGQLFGPVPLENGVAAVDEAIDLGITFFDSSPYYGDAEERLGIALKGKRDRVLVGTKAGRNPGEIFDFSAEGIRRNVEESLRRLQTDYLDVLQLHDIEFVDLDPVLDEGYATLLALREEGKCRAIGMTGYSLAAARRVLTETEVDVLLNFAHGTLLDNSLSDTLGDVARERGVALMNAAAVALGLLTPAIHRIAAEGHMSPDGVVAAALRMSEVCEAAGADIAFLANQYAIQRSGAITTVIGTTNLHHLRQAVEAASAPIDEELLQAVLACRPDTATHQWQLGLPENA</sequence>
<dbReference type="InterPro" id="IPR020471">
    <property type="entry name" value="AKR"/>
</dbReference>
<feature type="domain" description="NADP-dependent oxidoreductase" evidence="1">
    <location>
        <begin position="16"/>
        <end position="290"/>
    </location>
</feature>
<dbReference type="Pfam" id="PF00248">
    <property type="entry name" value="Aldo_ket_red"/>
    <property type="match status" value="1"/>
</dbReference>
<dbReference type="InterPro" id="IPR036812">
    <property type="entry name" value="NAD(P)_OxRdtase_dom_sf"/>
</dbReference>
<evidence type="ECO:0000313" key="3">
    <source>
        <dbReference type="Proteomes" id="UP001165586"/>
    </source>
</evidence>
<dbReference type="EMBL" id="JANLCJ010000005">
    <property type="protein sequence ID" value="MCS5735176.1"/>
    <property type="molecule type" value="Genomic_DNA"/>
</dbReference>
<proteinExistence type="predicted"/>
<comment type="caution">
    <text evidence="2">The sequence shown here is derived from an EMBL/GenBank/DDBJ whole genome shotgun (WGS) entry which is preliminary data.</text>
</comment>
<dbReference type="InterPro" id="IPR023210">
    <property type="entry name" value="NADP_OxRdtase_dom"/>
</dbReference>
<protein>
    <submittedName>
        <fullName evidence="2">Aldo/keto reductase</fullName>
    </submittedName>
</protein>
<accession>A0ABT2H5H9</accession>
<organism evidence="2 3">
    <name type="scientific">Herbiconiux daphne</name>
    <dbReference type="NCBI Taxonomy" id="2970914"/>
    <lineage>
        <taxon>Bacteria</taxon>
        <taxon>Bacillati</taxon>
        <taxon>Actinomycetota</taxon>
        <taxon>Actinomycetes</taxon>
        <taxon>Micrococcales</taxon>
        <taxon>Microbacteriaceae</taxon>
        <taxon>Herbiconiux</taxon>
    </lineage>
</organism>
<evidence type="ECO:0000259" key="1">
    <source>
        <dbReference type="Pfam" id="PF00248"/>
    </source>
</evidence>
<dbReference type="PANTHER" id="PTHR42686">
    <property type="entry name" value="GH17980P-RELATED"/>
    <property type="match status" value="1"/>
</dbReference>
<dbReference type="RefSeq" id="WP_259540083.1">
    <property type="nucleotide sequence ID" value="NZ_JANLCJ010000005.1"/>
</dbReference>
<dbReference type="PRINTS" id="PR00069">
    <property type="entry name" value="ALDKETRDTASE"/>
</dbReference>